<reference evidence="1 2" key="1">
    <citation type="journal article" date="2017" name="BMC Genomics">
        <title>Comparative and functional genomics of the Lactococcus lactis taxon; insights into evolution and niche adaptation.</title>
        <authorList>
            <person name="Kelleher P."/>
            <person name="Bottacini F."/>
            <person name="Mahony J."/>
            <person name="Kilcawley K.N."/>
            <person name="van Sinderen D."/>
        </authorList>
    </citation>
    <scope>NUCLEOTIDE SEQUENCE [LARGE SCALE GENOMIC DNA]</scope>
    <source>
        <strain evidence="1 2">275</strain>
    </source>
</reference>
<accession>A0A1V0NGZ2</accession>
<protein>
    <submittedName>
        <fullName evidence="1">Uncharacterized protein</fullName>
    </submittedName>
</protein>
<dbReference type="AlphaFoldDB" id="A0A1V0NGZ2"/>
<evidence type="ECO:0000313" key="1">
    <source>
        <dbReference type="EMBL" id="ARD99204.1"/>
    </source>
</evidence>
<dbReference type="EMBL" id="CP015897">
    <property type="protein sequence ID" value="ARD99204.1"/>
    <property type="molecule type" value="Genomic_DNA"/>
</dbReference>
<dbReference type="Proteomes" id="UP000192085">
    <property type="component" value="Chromosome"/>
</dbReference>
<organism evidence="1 2">
    <name type="scientific">Lactococcus lactis subsp. lactis</name>
    <name type="common">Streptococcus lactis</name>
    <dbReference type="NCBI Taxonomy" id="1360"/>
    <lineage>
        <taxon>Bacteria</taxon>
        <taxon>Bacillati</taxon>
        <taxon>Bacillota</taxon>
        <taxon>Bacilli</taxon>
        <taxon>Lactobacillales</taxon>
        <taxon>Streptococcaceae</taxon>
        <taxon>Lactococcus</taxon>
    </lineage>
</organism>
<gene>
    <name evidence="1" type="ORF">LL275_1577</name>
</gene>
<name>A0A1V0NGZ2_LACLL</name>
<evidence type="ECO:0000313" key="2">
    <source>
        <dbReference type="Proteomes" id="UP000192085"/>
    </source>
</evidence>
<proteinExistence type="predicted"/>
<sequence length="32" mass="3701">MKEEYRNKNMVDIGLNGENGNGKFRKNISTDK</sequence>